<name>A0A915II86_ROMCU</name>
<proteinExistence type="predicted"/>
<sequence length="154" mass="17306">TRSNIDRFTAIKGHFSSKFQESTKSQQGAFTPNTRPRHLIETYRALEDKNVKDDDDSSVTRNLARMKSQICINNNSEISTQTEDLLPFALKEKNFIVDENSNGHSSNNMEKSKVKPGLVDNGQDDECFFDAHNDVQSVNDKNGGSIFGTVKTEM</sequence>
<dbReference type="AlphaFoldDB" id="A0A915II86"/>
<dbReference type="WBParaSite" id="nRc.2.0.1.t13087-RA">
    <property type="protein sequence ID" value="nRc.2.0.1.t13087-RA"/>
    <property type="gene ID" value="nRc.2.0.1.g13087"/>
</dbReference>
<accession>A0A915II86</accession>
<organism evidence="1 2">
    <name type="scientific">Romanomermis culicivorax</name>
    <name type="common">Nematode worm</name>
    <dbReference type="NCBI Taxonomy" id="13658"/>
    <lineage>
        <taxon>Eukaryota</taxon>
        <taxon>Metazoa</taxon>
        <taxon>Ecdysozoa</taxon>
        <taxon>Nematoda</taxon>
        <taxon>Enoplea</taxon>
        <taxon>Dorylaimia</taxon>
        <taxon>Mermithida</taxon>
        <taxon>Mermithoidea</taxon>
        <taxon>Mermithidae</taxon>
        <taxon>Romanomermis</taxon>
    </lineage>
</organism>
<evidence type="ECO:0000313" key="2">
    <source>
        <dbReference type="WBParaSite" id="nRc.2.0.1.t13087-RA"/>
    </source>
</evidence>
<evidence type="ECO:0000313" key="1">
    <source>
        <dbReference type="Proteomes" id="UP000887565"/>
    </source>
</evidence>
<reference evidence="2" key="1">
    <citation type="submission" date="2022-11" db="UniProtKB">
        <authorList>
            <consortium name="WormBaseParasite"/>
        </authorList>
    </citation>
    <scope>IDENTIFICATION</scope>
</reference>
<dbReference type="Proteomes" id="UP000887565">
    <property type="component" value="Unplaced"/>
</dbReference>
<protein>
    <submittedName>
        <fullName evidence="2">Uncharacterized protein</fullName>
    </submittedName>
</protein>
<keyword evidence="1" id="KW-1185">Reference proteome</keyword>